<evidence type="ECO:0000313" key="1">
    <source>
        <dbReference type="EMBL" id="RDE08008.1"/>
    </source>
</evidence>
<dbReference type="OrthoDB" id="839663at2"/>
<name>A0A369W0D0_9HYPH</name>
<dbReference type="AlphaFoldDB" id="A0A369W0D0"/>
<reference evidence="2" key="1">
    <citation type="submission" date="2018-07" db="EMBL/GenBank/DDBJ databases">
        <authorList>
            <person name="Liu B.-T."/>
            <person name="Du Z."/>
        </authorList>
    </citation>
    <scope>NUCLEOTIDE SEQUENCE [LARGE SCALE GENOMIC DNA]</scope>
    <source>
        <strain evidence="2">XYN52</strain>
    </source>
</reference>
<proteinExistence type="predicted"/>
<dbReference type="Gene3D" id="3.10.450.530">
    <property type="entry name" value="Ribonuclease toxin, BrnT, of type II toxin-antitoxin system"/>
    <property type="match status" value="1"/>
</dbReference>
<dbReference type="InterPro" id="IPR007460">
    <property type="entry name" value="BrnT_toxin"/>
</dbReference>
<comment type="caution">
    <text evidence="1">The sequence shown here is derived from an EMBL/GenBank/DDBJ whole genome shotgun (WGS) entry which is preliminary data.</text>
</comment>
<dbReference type="Pfam" id="PF04365">
    <property type="entry name" value="BrnT_toxin"/>
    <property type="match status" value="1"/>
</dbReference>
<evidence type="ECO:0000313" key="2">
    <source>
        <dbReference type="Proteomes" id="UP000253759"/>
    </source>
</evidence>
<gene>
    <name evidence="1" type="ORF">DVH29_13805</name>
</gene>
<keyword evidence="2" id="KW-1185">Reference proteome</keyword>
<organism evidence="1 2">
    <name type="scientific">Pelagibacterium lacus</name>
    <dbReference type="NCBI Taxonomy" id="2282655"/>
    <lineage>
        <taxon>Bacteria</taxon>
        <taxon>Pseudomonadati</taxon>
        <taxon>Pseudomonadota</taxon>
        <taxon>Alphaproteobacteria</taxon>
        <taxon>Hyphomicrobiales</taxon>
        <taxon>Devosiaceae</taxon>
        <taxon>Pelagibacterium</taxon>
    </lineage>
</organism>
<accession>A0A369W0D0</accession>
<dbReference type="Proteomes" id="UP000253759">
    <property type="component" value="Unassembled WGS sequence"/>
</dbReference>
<sequence length="90" mass="10338">MRVTYDPIKREQTLSNRGLDMAQAAEVFIGTTLTVEDDRLDYGEPRFITIGLLDGRMVVIVWTPRDDSYRISSMRKANVREQALYGKRLG</sequence>
<protein>
    <submittedName>
        <fullName evidence="1">BrnT family toxin</fullName>
    </submittedName>
</protein>
<dbReference type="InterPro" id="IPR038573">
    <property type="entry name" value="BrnT_sf"/>
</dbReference>
<dbReference type="RefSeq" id="WP_114646773.1">
    <property type="nucleotide sequence ID" value="NZ_QQNH01000026.1"/>
</dbReference>
<dbReference type="EMBL" id="QQNH01000026">
    <property type="protein sequence ID" value="RDE08008.1"/>
    <property type="molecule type" value="Genomic_DNA"/>
</dbReference>